<dbReference type="Pfam" id="PF00167">
    <property type="entry name" value="FGF"/>
    <property type="match status" value="1"/>
</dbReference>
<dbReference type="InterPro" id="IPR002209">
    <property type="entry name" value="Fibroblast_GF_fam"/>
</dbReference>
<name>A0AAF3FBE5_9BILA</name>
<dbReference type="AlphaFoldDB" id="A0AAF3FBE5"/>
<evidence type="ECO:0000313" key="3">
    <source>
        <dbReference type="Proteomes" id="UP000887575"/>
    </source>
</evidence>
<dbReference type="GO" id="GO:0008083">
    <property type="term" value="F:growth factor activity"/>
    <property type="evidence" value="ECO:0007669"/>
    <property type="project" value="InterPro"/>
</dbReference>
<dbReference type="InterPro" id="IPR008996">
    <property type="entry name" value="IL1/FGF"/>
</dbReference>
<accession>A0AAF3FBE5</accession>
<dbReference type="CDD" id="cd23307">
    <property type="entry name" value="beta-trefoil_FGF8-like"/>
    <property type="match status" value="1"/>
</dbReference>
<dbReference type="PANTHER" id="PTHR11486">
    <property type="entry name" value="FIBROBLAST GROWTH FACTOR"/>
    <property type="match status" value="1"/>
</dbReference>
<comment type="similarity">
    <text evidence="1">Belongs to the heparin-binding growth factors family.</text>
</comment>
<dbReference type="WBParaSite" id="MBELARI_LOCUS4238">
    <property type="protein sequence ID" value="MBELARI_LOCUS4238"/>
    <property type="gene ID" value="MBELARI_LOCUS4238"/>
</dbReference>
<dbReference type="Gene3D" id="2.80.10.50">
    <property type="match status" value="1"/>
</dbReference>
<dbReference type="SUPFAM" id="SSF50353">
    <property type="entry name" value="Cytokine"/>
    <property type="match status" value="1"/>
</dbReference>
<evidence type="ECO:0000256" key="1">
    <source>
        <dbReference type="ARBA" id="ARBA00007936"/>
    </source>
</evidence>
<proteinExistence type="inferred from homology"/>
<dbReference type="SMART" id="SM00442">
    <property type="entry name" value="FGF"/>
    <property type="match status" value="1"/>
</dbReference>
<organism evidence="3 4">
    <name type="scientific">Mesorhabditis belari</name>
    <dbReference type="NCBI Taxonomy" id="2138241"/>
    <lineage>
        <taxon>Eukaryota</taxon>
        <taxon>Metazoa</taxon>
        <taxon>Ecdysozoa</taxon>
        <taxon>Nematoda</taxon>
        <taxon>Chromadorea</taxon>
        <taxon>Rhabditida</taxon>
        <taxon>Rhabditina</taxon>
        <taxon>Rhabditomorpha</taxon>
        <taxon>Rhabditoidea</taxon>
        <taxon>Rhabditidae</taxon>
        <taxon>Mesorhabditinae</taxon>
        <taxon>Mesorhabditis</taxon>
    </lineage>
</organism>
<keyword evidence="2" id="KW-1133">Transmembrane helix</keyword>
<protein>
    <submittedName>
        <fullName evidence="4">Uncharacterized protein</fullName>
    </submittedName>
</protein>
<keyword evidence="2" id="KW-0472">Membrane</keyword>
<evidence type="ECO:0000256" key="2">
    <source>
        <dbReference type="SAM" id="Phobius"/>
    </source>
</evidence>
<evidence type="ECO:0000313" key="4">
    <source>
        <dbReference type="WBParaSite" id="MBELARI_LOCUS4238"/>
    </source>
</evidence>
<keyword evidence="2" id="KW-0812">Transmembrane</keyword>
<reference evidence="4" key="1">
    <citation type="submission" date="2024-02" db="UniProtKB">
        <authorList>
            <consortium name="WormBaseParasite"/>
        </authorList>
    </citation>
    <scope>IDENTIFICATION</scope>
</reference>
<dbReference type="Proteomes" id="UP000887575">
    <property type="component" value="Unassembled WGS sequence"/>
</dbReference>
<sequence>MKKNDEKLSKFWIFRILWFFVFPFEISSVILDAGVITWQLHNQCTQGFLQSYLKHVDANGDMNSRCLTDFIVHTSPTGLIRLQHALSKVYICFNRRRQLITKLQSRRNKGCYFYERISEAGYTEIESAAEPGLFLGFNRKGYRQDPFTYWTRRKCFSFMKKSQKWINVIQVINHNPESS</sequence>
<feature type="transmembrane region" description="Helical" evidence="2">
    <location>
        <begin position="12"/>
        <end position="38"/>
    </location>
</feature>
<keyword evidence="3" id="KW-1185">Reference proteome</keyword>